<protein>
    <submittedName>
        <fullName evidence="2">Phosphotransferase family enzyme</fullName>
    </submittedName>
</protein>
<keyword evidence="2" id="KW-0808">Transferase</keyword>
<reference evidence="2 3" key="1">
    <citation type="submission" date="2019-06" db="EMBL/GenBank/DDBJ databases">
        <title>Sequencing the genomes of 1000 actinobacteria strains.</title>
        <authorList>
            <person name="Klenk H.-P."/>
        </authorList>
    </citation>
    <scope>NUCLEOTIDE SEQUENCE [LARGE SCALE GENOMIC DNA]</scope>
    <source>
        <strain evidence="2 3">DSM 19828</strain>
    </source>
</reference>
<feature type="domain" description="Aminoglycoside phosphotransferase" evidence="1">
    <location>
        <begin position="62"/>
        <end position="261"/>
    </location>
</feature>
<comment type="caution">
    <text evidence="2">The sequence shown here is derived from an EMBL/GenBank/DDBJ whole genome shotgun (WGS) entry which is preliminary data.</text>
</comment>
<dbReference type="RefSeq" id="WP_141928148.1">
    <property type="nucleotide sequence ID" value="NZ_BAABCI010000014.1"/>
</dbReference>
<organism evidence="2 3">
    <name type="scientific">Yimella lutea</name>
    <dbReference type="NCBI Taxonomy" id="587872"/>
    <lineage>
        <taxon>Bacteria</taxon>
        <taxon>Bacillati</taxon>
        <taxon>Actinomycetota</taxon>
        <taxon>Actinomycetes</taxon>
        <taxon>Micrococcales</taxon>
        <taxon>Dermacoccaceae</taxon>
        <taxon>Yimella</taxon>
    </lineage>
</organism>
<dbReference type="Pfam" id="PF01636">
    <property type="entry name" value="APH"/>
    <property type="match status" value="1"/>
</dbReference>
<evidence type="ECO:0000313" key="2">
    <source>
        <dbReference type="EMBL" id="TQJ14309.1"/>
    </source>
</evidence>
<dbReference type="InterPro" id="IPR011009">
    <property type="entry name" value="Kinase-like_dom_sf"/>
</dbReference>
<dbReference type="SUPFAM" id="SSF56112">
    <property type="entry name" value="Protein kinase-like (PK-like)"/>
    <property type="match status" value="1"/>
</dbReference>
<proteinExistence type="predicted"/>
<name>A0A542EG71_9MICO</name>
<dbReference type="EMBL" id="VFMO01000001">
    <property type="protein sequence ID" value="TQJ14309.1"/>
    <property type="molecule type" value="Genomic_DNA"/>
</dbReference>
<dbReference type="GO" id="GO:0016740">
    <property type="term" value="F:transferase activity"/>
    <property type="evidence" value="ECO:0007669"/>
    <property type="project" value="UniProtKB-KW"/>
</dbReference>
<dbReference type="InterPro" id="IPR002575">
    <property type="entry name" value="Aminoglycoside_PTrfase"/>
</dbReference>
<evidence type="ECO:0000259" key="1">
    <source>
        <dbReference type="Pfam" id="PF01636"/>
    </source>
</evidence>
<sequence>MGEYFTTDLWSSRDWLRDATAWIDDNLERRGVTRIPTSPRQPRLRPWSTLLVVDTDHGRVWFKACAPQQRAEVPVLDALTDVAPDLVPTLWSADAERGWLLVPDQGPTLRDVADAQNITGHLSAVLRRYARAQRASVKAVDAMAAAGVPTLRPCDLVQEWTSEGLSAEATPALRDAAARLDAVGLPTTVQHDDLHAGNVFVADAASASMHDSRIFDWGDTYLGNPLCSLLIPLRGPSYHFDLPADPERDARMVRAYLACWSDVASSAELSKVLPDALLLARVGRIIGWRRALANATDAQKRQWSDHPMQWVKEVVAAVRSARRR</sequence>
<dbReference type="OrthoDB" id="101887at2"/>
<dbReference type="AlphaFoldDB" id="A0A542EG71"/>
<keyword evidence="3" id="KW-1185">Reference proteome</keyword>
<gene>
    <name evidence="2" type="ORF">FB459_1757</name>
</gene>
<dbReference type="Proteomes" id="UP000320806">
    <property type="component" value="Unassembled WGS sequence"/>
</dbReference>
<accession>A0A542EG71</accession>
<evidence type="ECO:0000313" key="3">
    <source>
        <dbReference type="Proteomes" id="UP000320806"/>
    </source>
</evidence>